<evidence type="ECO:0000259" key="5">
    <source>
        <dbReference type="Pfam" id="PF02902"/>
    </source>
</evidence>
<proteinExistence type="inferred from homology"/>
<feature type="domain" description="Ubiquitin-like protease family profile" evidence="5">
    <location>
        <begin position="44"/>
        <end position="111"/>
    </location>
</feature>
<keyword evidence="3" id="KW-0378">Hydrolase</keyword>
<dbReference type="SUPFAM" id="SSF54001">
    <property type="entry name" value="Cysteine proteinases"/>
    <property type="match status" value="1"/>
</dbReference>
<protein>
    <recommendedName>
        <fullName evidence="5">Ubiquitin-like protease family profile domain-containing protein</fullName>
    </recommendedName>
</protein>
<dbReference type="Gene3D" id="3.40.395.10">
    <property type="entry name" value="Adenoviral Proteinase, Chain A"/>
    <property type="match status" value="1"/>
</dbReference>
<accession>A0A9R1VH56</accession>
<dbReference type="EMBL" id="NBSK02000005">
    <property type="protein sequence ID" value="KAJ0204918.1"/>
    <property type="molecule type" value="Genomic_DNA"/>
</dbReference>
<keyword evidence="7" id="KW-1185">Reference proteome</keyword>
<evidence type="ECO:0000256" key="4">
    <source>
        <dbReference type="ARBA" id="ARBA00022807"/>
    </source>
</evidence>
<comment type="caution">
    <text evidence="6">The sequence shown here is derived from an EMBL/GenBank/DDBJ whole genome shotgun (WGS) entry which is preliminary data.</text>
</comment>
<dbReference type="InterPro" id="IPR003653">
    <property type="entry name" value="Peptidase_C48_C"/>
</dbReference>
<evidence type="ECO:0000313" key="7">
    <source>
        <dbReference type="Proteomes" id="UP000235145"/>
    </source>
</evidence>
<dbReference type="Pfam" id="PF02902">
    <property type="entry name" value="Peptidase_C48"/>
    <property type="match status" value="1"/>
</dbReference>
<evidence type="ECO:0000313" key="6">
    <source>
        <dbReference type="EMBL" id="KAJ0204918.1"/>
    </source>
</evidence>
<keyword evidence="2" id="KW-0645">Protease</keyword>
<name>A0A9R1VH56_LACSA</name>
<keyword evidence="4" id="KW-0788">Thiol protease</keyword>
<reference evidence="6 7" key="1">
    <citation type="journal article" date="2017" name="Nat. Commun.">
        <title>Genome assembly with in vitro proximity ligation data and whole-genome triplication in lettuce.</title>
        <authorList>
            <person name="Reyes-Chin-Wo S."/>
            <person name="Wang Z."/>
            <person name="Yang X."/>
            <person name="Kozik A."/>
            <person name="Arikit S."/>
            <person name="Song C."/>
            <person name="Xia L."/>
            <person name="Froenicke L."/>
            <person name="Lavelle D.O."/>
            <person name="Truco M.J."/>
            <person name="Xia R."/>
            <person name="Zhu S."/>
            <person name="Xu C."/>
            <person name="Xu H."/>
            <person name="Xu X."/>
            <person name="Cox K."/>
            <person name="Korf I."/>
            <person name="Meyers B.C."/>
            <person name="Michelmore R.W."/>
        </authorList>
    </citation>
    <scope>NUCLEOTIDE SEQUENCE [LARGE SCALE GENOMIC DNA]</scope>
    <source>
        <strain evidence="7">cv. Salinas</strain>
        <tissue evidence="6">Seedlings</tissue>
    </source>
</reference>
<evidence type="ECO:0000256" key="1">
    <source>
        <dbReference type="ARBA" id="ARBA00005234"/>
    </source>
</evidence>
<dbReference type="GO" id="GO:0006508">
    <property type="term" value="P:proteolysis"/>
    <property type="evidence" value="ECO:0007669"/>
    <property type="project" value="UniProtKB-KW"/>
</dbReference>
<organism evidence="6 7">
    <name type="scientific">Lactuca sativa</name>
    <name type="common">Garden lettuce</name>
    <dbReference type="NCBI Taxonomy" id="4236"/>
    <lineage>
        <taxon>Eukaryota</taxon>
        <taxon>Viridiplantae</taxon>
        <taxon>Streptophyta</taxon>
        <taxon>Embryophyta</taxon>
        <taxon>Tracheophyta</taxon>
        <taxon>Spermatophyta</taxon>
        <taxon>Magnoliopsida</taxon>
        <taxon>eudicotyledons</taxon>
        <taxon>Gunneridae</taxon>
        <taxon>Pentapetalae</taxon>
        <taxon>asterids</taxon>
        <taxon>campanulids</taxon>
        <taxon>Asterales</taxon>
        <taxon>Asteraceae</taxon>
        <taxon>Cichorioideae</taxon>
        <taxon>Cichorieae</taxon>
        <taxon>Lactucinae</taxon>
        <taxon>Lactuca</taxon>
    </lineage>
</organism>
<comment type="similarity">
    <text evidence="1">Belongs to the peptidase C48 family.</text>
</comment>
<evidence type="ECO:0000256" key="3">
    <source>
        <dbReference type="ARBA" id="ARBA00022801"/>
    </source>
</evidence>
<sequence>MVGYYNSVQHITIWYRLLMERRFDSDRHTIMPPNFFVCHALEEGHDWKAFMDGIATYPNFIVAWWDVDTVILPIHSSPDHWLFGELRLASMEVHIYDSLGRGAYENSNLMEPLPNLNLGWQII</sequence>
<evidence type="ECO:0000256" key="2">
    <source>
        <dbReference type="ARBA" id="ARBA00022670"/>
    </source>
</evidence>
<dbReference type="Proteomes" id="UP000235145">
    <property type="component" value="Unassembled WGS sequence"/>
</dbReference>
<gene>
    <name evidence="6" type="ORF">LSAT_V11C500259050</name>
</gene>
<dbReference type="PANTHER" id="PTHR12606:SF151">
    <property type="entry name" value="UBIQUITIN-LIKE PROTEASE FAMILY PROFILE DOMAIN-CONTAINING PROTEIN"/>
    <property type="match status" value="1"/>
</dbReference>
<dbReference type="GO" id="GO:0008234">
    <property type="term" value="F:cysteine-type peptidase activity"/>
    <property type="evidence" value="ECO:0007669"/>
    <property type="project" value="UniProtKB-KW"/>
</dbReference>
<dbReference type="AlphaFoldDB" id="A0A9R1VH56"/>
<dbReference type="PANTHER" id="PTHR12606">
    <property type="entry name" value="SENTRIN/SUMO-SPECIFIC PROTEASE"/>
    <property type="match status" value="1"/>
</dbReference>
<dbReference type="InterPro" id="IPR038765">
    <property type="entry name" value="Papain-like_cys_pep_sf"/>
</dbReference>